<dbReference type="SUPFAM" id="SSF82171">
    <property type="entry name" value="DPP6 N-terminal domain-like"/>
    <property type="match status" value="1"/>
</dbReference>
<feature type="non-terminal residue" evidence="3">
    <location>
        <position position="260"/>
    </location>
</feature>
<dbReference type="PANTHER" id="PTHR36842">
    <property type="entry name" value="PROTEIN TOLB HOMOLOG"/>
    <property type="match status" value="1"/>
</dbReference>
<dbReference type="Pfam" id="PF00930">
    <property type="entry name" value="DPPIV_N"/>
    <property type="match status" value="1"/>
</dbReference>
<protein>
    <recommendedName>
        <fullName evidence="2">Dipeptidylpeptidase IV N-terminal domain-containing protein</fullName>
    </recommendedName>
</protein>
<organism evidence="3">
    <name type="scientific">marine sediment metagenome</name>
    <dbReference type="NCBI Taxonomy" id="412755"/>
    <lineage>
        <taxon>unclassified sequences</taxon>
        <taxon>metagenomes</taxon>
        <taxon>ecological metagenomes</taxon>
    </lineage>
</organism>
<dbReference type="InterPro" id="IPR002469">
    <property type="entry name" value="Peptidase_S9B_N"/>
</dbReference>
<dbReference type="EMBL" id="BARU01032557">
    <property type="protein sequence ID" value="GAH72449.1"/>
    <property type="molecule type" value="Genomic_DNA"/>
</dbReference>
<dbReference type="Pfam" id="PF07676">
    <property type="entry name" value="PD40"/>
    <property type="match status" value="2"/>
</dbReference>
<dbReference type="InterPro" id="IPR011659">
    <property type="entry name" value="WD40"/>
</dbReference>
<evidence type="ECO:0000259" key="2">
    <source>
        <dbReference type="Pfam" id="PF00930"/>
    </source>
</evidence>
<dbReference type="Gene3D" id="2.120.10.30">
    <property type="entry name" value="TolB, C-terminal domain"/>
    <property type="match status" value="2"/>
</dbReference>
<dbReference type="PANTHER" id="PTHR36842:SF1">
    <property type="entry name" value="PROTEIN TOLB"/>
    <property type="match status" value="1"/>
</dbReference>
<sequence length="260" mass="29528">ISRKNFNEVENISRSGKGVSITADDKYMVFIGEKCQKDYIYLYNFRKNRFKRLKVPFEIIDSADISPDGEKIIFVAMKDGFRNIYSIDTGGSNLVKLTEETGDVSDATISPDGRFVVFSKEVKVNSETKSYQRDLWLLALEDSSTIKLTGIPNDETSPCISPDNKMVVFVSDQDDIYNLYSVDLETNDIKRLTQVIGGNFNPSFSNDGKKIIFSSFRYGEKHLYIADIDNFDRKPVFHLSTILEVSTQSVTQVPAVKPYR</sequence>
<name>X1J290_9ZZZZ</name>
<proteinExistence type="inferred from homology"/>
<feature type="non-terminal residue" evidence="3">
    <location>
        <position position="1"/>
    </location>
</feature>
<dbReference type="InterPro" id="IPR011042">
    <property type="entry name" value="6-blade_b-propeller_TolB-like"/>
</dbReference>
<comment type="similarity">
    <text evidence="1">Belongs to the TolB family.</text>
</comment>
<reference evidence="3" key="1">
    <citation type="journal article" date="2014" name="Front. Microbiol.">
        <title>High frequency of phylogenetically diverse reductive dehalogenase-homologous genes in deep subseafloor sedimentary metagenomes.</title>
        <authorList>
            <person name="Kawai M."/>
            <person name="Futagami T."/>
            <person name="Toyoda A."/>
            <person name="Takaki Y."/>
            <person name="Nishi S."/>
            <person name="Hori S."/>
            <person name="Arai W."/>
            <person name="Tsubouchi T."/>
            <person name="Morono Y."/>
            <person name="Uchiyama I."/>
            <person name="Ito T."/>
            <person name="Fujiyama A."/>
            <person name="Inagaki F."/>
            <person name="Takami H."/>
        </authorList>
    </citation>
    <scope>NUCLEOTIDE SEQUENCE</scope>
    <source>
        <strain evidence="3">Expedition CK06-06</strain>
    </source>
</reference>
<dbReference type="GO" id="GO:0006508">
    <property type="term" value="P:proteolysis"/>
    <property type="evidence" value="ECO:0007669"/>
    <property type="project" value="InterPro"/>
</dbReference>
<gene>
    <name evidence="3" type="ORF">S03H2_51332</name>
</gene>
<comment type="caution">
    <text evidence="3">The sequence shown here is derived from an EMBL/GenBank/DDBJ whole genome shotgun (WGS) entry which is preliminary data.</text>
</comment>
<evidence type="ECO:0000256" key="1">
    <source>
        <dbReference type="ARBA" id="ARBA00009820"/>
    </source>
</evidence>
<accession>X1J290</accession>
<dbReference type="AlphaFoldDB" id="X1J290"/>
<evidence type="ECO:0000313" key="3">
    <source>
        <dbReference type="EMBL" id="GAH72449.1"/>
    </source>
</evidence>
<feature type="domain" description="Dipeptidylpeptidase IV N-terminal" evidence="2">
    <location>
        <begin position="23"/>
        <end position="118"/>
    </location>
</feature>